<comment type="cofactor">
    <cofactor evidence="5">
        <name>heme</name>
        <dbReference type="ChEBI" id="CHEBI:30413"/>
    </cofactor>
</comment>
<feature type="transmembrane region" description="Helical" evidence="7">
    <location>
        <begin position="14"/>
        <end position="34"/>
    </location>
</feature>
<keyword evidence="7" id="KW-0812">Transmembrane</keyword>
<evidence type="ECO:0000256" key="5">
    <source>
        <dbReference type="PIRSR" id="PIRSR602401-1"/>
    </source>
</evidence>
<dbReference type="PRINTS" id="PR00463">
    <property type="entry name" value="EP450I"/>
</dbReference>
<dbReference type="InterPro" id="IPR036396">
    <property type="entry name" value="Cyt_P450_sf"/>
</dbReference>
<dbReference type="InterPro" id="IPR001128">
    <property type="entry name" value="Cyt_P450"/>
</dbReference>
<keyword evidence="7" id="KW-0472">Membrane</keyword>
<dbReference type="PANTHER" id="PTHR47944">
    <property type="entry name" value="CYTOCHROME P450 98A9"/>
    <property type="match status" value="1"/>
</dbReference>
<evidence type="ECO:0000256" key="7">
    <source>
        <dbReference type="SAM" id="Phobius"/>
    </source>
</evidence>
<dbReference type="Pfam" id="PF00067">
    <property type="entry name" value="p450"/>
    <property type="match status" value="1"/>
</dbReference>
<dbReference type="CDD" id="cd20618">
    <property type="entry name" value="CYP71_clan"/>
    <property type="match status" value="1"/>
</dbReference>
<dbReference type="PRINTS" id="PR00385">
    <property type="entry name" value="P450"/>
</dbReference>
<dbReference type="GO" id="GO:0020037">
    <property type="term" value="F:heme binding"/>
    <property type="evidence" value="ECO:0007669"/>
    <property type="project" value="InterPro"/>
</dbReference>
<dbReference type="AlphaFoldDB" id="W5XK09"/>
<dbReference type="InterPro" id="IPR017972">
    <property type="entry name" value="Cyt_P450_CS"/>
</dbReference>
<proteinExistence type="evidence at transcript level"/>
<sequence>MESLFDKIMAKDELVFYGIPVFFGLVLVLLFLFVDRVGKKQKKLPPGPFPWPVFGNLFLGGPHPHQVFTQLAKQYGNIMSLFFGNVRVVILSDPTIAKEFFTVRDASFASRPIHDLMYTQAKYMNYGKENVSMTISTYAPQVREMRQLCISELFTPQRLETKRTTRMEELQRMIQGTAQSGPVEIRPLLSEFSLRLNCRATFNKAFLHSEGIPSSGLDPQAFRRLETENTKLLATHNIADIVPAIKFLLGRLDLEGIHARWKDVTERKVSCAEAILDWYRKHGDGEAQSETDFVETLLHLTEDGKYTTTTAQAVIFELLTAGTDTVAASMEWALLEMALHPQCQAKLHAEIDAQFGMLGPVQEEEAAQLPYLQAVVKEVLRLHATTAMGIPHSNVEDATLGGYHIPAGTTVMPNLWALHRDPMTWGDDALAFNPDRFLASDLSVNGTNYQYLPFGAGRRICPGRAMAMRVLSVTLATFVHAFDMSGLPGVELNANEGVTGLNIRPETPLLLQMSLRPAASLYVTLKTSTSNGHA</sequence>
<dbReference type="GO" id="GO:0016705">
    <property type="term" value="F:oxidoreductase activity, acting on paired donors, with incorporation or reduction of molecular oxygen"/>
    <property type="evidence" value="ECO:0007669"/>
    <property type="project" value="InterPro"/>
</dbReference>
<dbReference type="GO" id="GO:0044550">
    <property type="term" value="P:secondary metabolite biosynthetic process"/>
    <property type="evidence" value="ECO:0007669"/>
    <property type="project" value="UniProtKB-ARBA"/>
</dbReference>
<dbReference type="PROSITE" id="PS00086">
    <property type="entry name" value="CYTOCHROME_P450"/>
    <property type="match status" value="1"/>
</dbReference>
<keyword evidence="4 5" id="KW-0408">Iron</keyword>
<reference evidence="8" key="1">
    <citation type="journal article" date="2014" name="Gene">
        <title>Identification of the flavonoid 3'-hydroxylase and flavonoid 3',5'-hydroxylase genes from Antarctic moss and their regulation during abiotic stress.</title>
        <authorList>
            <person name="Liu S."/>
            <person name="Ju J."/>
            <person name="Xia G."/>
        </authorList>
    </citation>
    <scope>NUCLEOTIDE SEQUENCE</scope>
    <source>
        <strain evidence="8">MFC85494</strain>
    </source>
</reference>
<dbReference type="PANTHER" id="PTHR47944:SF4">
    <property type="entry name" value="OS09G0441700 PROTEIN"/>
    <property type="match status" value="1"/>
</dbReference>
<keyword evidence="5 6" id="KW-0349">Heme</keyword>
<comment type="similarity">
    <text evidence="1 6">Belongs to the cytochrome P450 family.</text>
</comment>
<accession>W5XK09</accession>
<keyword evidence="2 5" id="KW-0479">Metal-binding</keyword>
<protein>
    <submittedName>
        <fullName evidence="8">Flavonoid 3'-hydroxylase</fullName>
        <ecNumber evidence="8">1.14.13.21</ecNumber>
    </submittedName>
</protein>
<evidence type="ECO:0000256" key="4">
    <source>
        <dbReference type="ARBA" id="ARBA00023004"/>
    </source>
</evidence>
<keyword evidence="6" id="KW-0503">Monooxygenase</keyword>
<dbReference type="EC" id="1.14.13.21" evidence="8"/>
<evidence type="ECO:0000256" key="6">
    <source>
        <dbReference type="RuleBase" id="RU000461"/>
    </source>
</evidence>
<keyword evidence="3 6" id="KW-0560">Oxidoreductase</keyword>
<dbReference type="Gene3D" id="1.10.630.10">
    <property type="entry name" value="Cytochrome P450"/>
    <property type="match status" value="1"/>
</dbReference>
<dbReference type="GO" id="GO:0005506">
    <property type="term" value="F:iron ion binding"/>
    <property type="evidence" value="ECO:0007669"/>
    <property type="project" value="InterPro"/>
</dbReference>
<organism evidence="8">
    <name type="scientific">Pohlia nutans</name>
    <dbReference type="NCBI Taxonomy" id="140635"/>
    <lineage>
        <taxon>Eukaryota</taxon>
        <taxon>Viridiplantae</taxon>
        <taxon>Streptophyta</taxon>
        <taxon>Embryophyta</taxon>
        <taxon>Bryophyta</taxon>
        <taxon>Bryophytina</taxon>
        <taxon>Bryopsida</taxon>
        <taxon>Bryidae</taxon>
        <taxon>Bryanae</taxon>
        <taxon>Bryales</taxon>
        <taxon>Mniaceae</taxon>
        <taxon>Pohlia</taxon>
    </lineage>
</organism>
<evidence type="ECO:0000256" key="1">
    <source>
        <dbReference type="ARBA" id="ARBA00010617"/>
    </source>
</evidence>
<dbReference type="EMBL" id="KF835379">
    <property type="protein sequence ID" value="AHI15954.1"/>
    <property type="molecule type" value="mRNA"/>
</dbReference>
<evidence type="ECO:0000256" key="2">
    <source>
        <dbReference type="ARBA" id="ARBA00022723"/>
    </source>
</evidence>
<name>W5XK09_9BRYO</name>
<keyword evidence="7" id="KW-1133">Transmembrane helix</keyword>
<feature type="binding site" description="axial binding residue" evidence="5">
    <location>
        <position position="461"/>
    </location>
    <ligand>
        <name>heme</name>
        <dbReference type="ChEBI" id="CHEBI:30413"/>
    </ligand>
    <ligandPart>
        <name>Fe</name>
        <dbReference type="ChEBI" id="CHEBI:18248"/>
    </ligandPart>
</feature>
<evidence type="ECO:0000313" key="8">
    <source>
        <dbReference type="EMBL" id="AHI15954.1"/>
    </source>
</evidence>
<dbReference type="GO" id="GO:0004497">
    <property type="term" value="F:monooxygenase activity"/>
    <property type="evidence" value="ECO:0007669"/>
    <property type="project" value="UniProtKB-KW"/>
</dbReference>
<evidence type="ECO:0000256" key="3">
    <source>
        <dbReference type="ARBA" id="ARBA00023002"/>
    </source>
</evidence>
<dbReference type="SUPFAM" id="SSF48264">
    <property type="entry name" value="Cytochrome P450"/>
    <property type="match status" value="1"/>
</dbReference>
<dbReference type="InterPro" id="IPR002401">
    <property type="entry name" value="Cyt_P450_E_grp-I"/>
</dbReference>